<dbReference type="VEuPathDB" id="FungiDB:LCOR_04474.1"/>
<protein>
    <submittedName>
        <fullName evidence="2">Uncharacterized protein</fullName>
    </submittedName>
</protein>
<gene>
    <name evidence="2" type="ORF">LCOR_04474.1</name>
</gene>
<accession>A0A068RSV2</accession>
<sequence length="77" mass="8482">MGILTYCVVTAVGLVASTSVVGVPPLLKRLFEWTPFPPPPSCPALTQQQHNEIGYDDDDDDDDDGVSAIWVPYRIYD</sequence>
<evidence type="ECO:0000256" key="1">
    <source>
        <dbReference type="SAM" id="MobiDB-lite"/>
    </source>
</evidence>
<feature type="region of interest" description="Disordered" evidence="1">
    <location>
        <begin position="41"/>
        <end position="63"/>
    </location>
</feature>
<proteinExistence type="predicted"/>
<reference evidence="2" key="1">
    <citation type="submission" date="2013-08" db="EMBL/GenBank/DDBJ databases">
        <title>Gene expansion shapes genome architecture in the human pathogen Lichtheimia corymbifera: an evolutionary genomics analysis in the ancient terrestrial Mucorales (Mucoromycotina).</title>
        <authorList>
            <person name="Schwartze V.U."/>
            <person name="Winter S."/>
            <person name="Shelest E."/>
            <person name="Marcet-Houben M."/>
            <person name="Horn F."/>
            <person name="Wehner S."/>
            <person name="Hoffmann K."/>
            <person name="Riege K."/>
            <person name="Sammeth M."/>
            <person name="Nowrousian M."/>
            <person name="Valiante V."/>
            <person name="Linde J."/>
            <person name="Jacobsen I.D."/>
            <person name="Marz M."/>
            <person name="Brakhage A.A."/>
            <person name="Gabaldon T."/>
            <person name="Bocker S."/>
            <person name="Voigt K."/>
        </authorList>
    </citation>
    <scope>NUCLEOTIDE SEQUENCE [LARGE SCALE GENOMIC DNA]</scope>
    <source>
        <strain evidence="2">FSU 9682</strain>
    </source>
</reference>
<dbReference type="EMBL" id="CBTN010000016">
    <property type="protein sequence ID" value="CDH53069.1"/>
    <property type="molecule type" value="Genomic_DNA"/>
</dbReference>
<evidence type="ECO:0000313" key="3">
    <source>
        <dbReference type="Proteomes" id="UP000027586"/>
    </source>
</evidence>
<name>A0A068RSV2_9FUNG</name>
<evidence type="ECO:0000313" key="2">
    <source>
        <dbReference type="EMBL" id="CDH53069.1"/>
    </source>
</evidence>
<comment type="caution">
    <text evidence="2">The sequence shown here is derived from an EMBL/GenBank/DDBJ whole genome shotgun (WGS) entry which is preliminary data.</text>
</comment>
<feature type="compositionally biased region" description="Acidic residues" evidence="1">
    <location>
        <begin position="54"/>
        <end position="63"/>
    </location>
</feature>
<keyword evidence="3" id="KW-1185">Reference proteome</keyword>
<dbReference type="AlphaFoldDB" id="A0A068RSV2"/>
<dbReference type="Proteomes" id="UP000027586">
    <property type="component" value="Unassembled WGS sequence"/>
</dbReference>
<organism evidence="2 3">
    <name type="scientific">Lichtheimia corymbifera JMRC:FSU:9682</name>
    <dbReference type="NCBI Taxonomy" id="1263082"/>
    <lineage>
        <taxon>Eukaryota</taxon>
        <taxon>Fungi</taxon>
        <taxon>Fungi incertae sedis</taxon>
        <taxon>Mucoromycota</taxon>
        <taxon>Mucoromycotina</taxon>
        <taxon>Mucoromycetes</taxon>
        <taxon>Mucorales</taxon>
        <taxon>Lichtheimiaceae</taxon>
        <taxon>Lichtheimia</taxon>
    </lineage>
</organism>